<reference evidence="1 2" key="1">
    <citation type="journal article" date="2007" name="Virology">
        <title>Sequence and annotation of the 314-kb MT325 and the 321-kb FR483 viruses that infect Chlorella Pbi.</title>
        <authorList>
            <person name="Fitzgerald L.A."/>
            <person name="Graves M.V."/>
            <person name="Li X."/>
            <person name="Feldblyum T."/>
            <person name="Hartigan J."/>
            <person name="Van Etten J.L."/>
        </authorList>
    </citation>
    <scope>NUCLEOTIDE SEQUENCE [LARGE SCALE GENOMIC DNA]</scope>
    <source>
        <strain evidence="1 2">MT325</strain>
    </source>
</reference>
<dbReference type="EMBL" id="DQ491001">
    <property type="protein sequence ID" value="ABT14015.1"/>
    <property type="molecule type" value="Genomic_DNA"/>
</dbReference>
<gene>
    <name evidence="1" type="primary">m461L</name>
    <name evidence="1" type="ORF">MT325_m461L</name>
</gene>
<proteinExistence type="predicted"/>
<evidence type="ECO:0000313" key="1">
    <source>
        <dbReference type="EMBL" id="ABT14015.1"/>
    </source>
</evidence>
<organism evidence="1 2">
    <name type="scientific">Paramecium bursaria Chlorella virus MT325</name>
    <name type="common">PBCV-MT325</name>
    <dbReference type="NCBI Taxonomy" id="346932"/>
    <lineage>
        <taxon>Viruses</taxon>
        <taxon>Varidnaviria</taxon>
        <taxon>Bamfordvirae</taxon>
        <taxon>Nucleocytoviricota</taxon>
        <taxon>Megaviricetes</taxon>
        <taxon>Algavirales</taxon>
        <taxon>Phycodnaviridae</taxon>
        <taxon>Chlorovirus</taxon>
        <taxon>Chlorovirus conductrix</taxon>
        <taxon>Paramecium bursaria Chlorella virus A1</taxon>
    </lineage>
</organism>
<name>A7IUJ1_PBCVM</name>
<dbReference type="Proteomes" id="UP000246715">
    <property type="component" value="Segment"/>
</dbReference>
<protein>
    <submittedName>
        <fullName evidence="1">Uncharacterized protein m461L</fullName>
    </submittedName>
</protein>
<accession>A7IUJ1</accession>
<sequence>MFVRYSSKIRVVLTFHFFTVFLAPLFALRSRVSHPTCRLLCPCCFRVNFPKHRIALAPKNLATTSHIIPIFVSVKHINVRHFSIIQIFCIHIYCHYSNSKLVVILEYCIIQLWLMYFKSANLNTCSIRTHSSPKILSLTDVHLIRIGKIKAIYHIFLVYHP</sequence>
<organismHost>
    <name type="scientific">Paramecium bursaria</name>
    <dbReference type="NCBI Taxonomy" id="74790"/>
</organismHost>
<evidence type="ECO:0000313" key="2">
    <source>
        <dbReference type="Proteomes" id="UP000246715"/>
    </source>
</evidence>